<dbReference type="EMBL" id="NBSH01000002">
    <property type="protein sequence ID" value="ORX40162.1"/>
    <property type="molecule type" value="Genomic_DNA"/>
</dbReference>
<feature type="region of interest" description="Disordered" evidence="1">
    <location>
        <begin position="111"/>
        <end position="328"/>
    </location>
</feature>
<dbReference type="RefSeq" id="XP_021873947.1">
    <property type="nucleotide sequence ID" value="XM_022014057.1"/>
</dbReference>
<dbReference type="STRING" id="4999.A0A1Y1UQB5"/>
<feature type="compositionally biased region" description="Low complexity" evidence="1">
    <location>
        <begin position="122"/>
        <end position="137"/>
    </location>
</feature>
<protein>
    <recommendedName>
        <fullName evidence="2">Transcription elongation factor Eaf N-terminal domain-containing protein</fullName>
    </recommendedName>
</protein>
<dbReference type="Proteomes" id="UP000193218">
    <property type="component" value="Unassembled WGS sequence"/>
</dbReference>
<evidence type="ECO:0000313" key="4">
    <source>
        <dbReference type="Proteomes" id="UP000193218"/>
    </source>
</evidence>
<accession>A0A1Y1UQB5</accession>
<dbReference type="InterPro" id="IPR019194">
    <property type="entry name" value="Tscrpt_elong_fac_Eaf_N"/>
</dbReference>
<dbReference type="InParanoid" id="A0A1Y1UQB5"/>
<feature type="domain" description="Transcription elongation factor Eaf N-terminal" evidence="2">
    <location>
        <begin position="13"/>
        <end position="112"/>
    </location>
</feature>
<feature type="compositionally biased region" description="Polar residues" evidence="1">
    <location>
        <begin position="318"/>
        <end position="328"/>
    </location>
</feature>
<dbReference type="AlphaFoldDB" id="A0A1Y1UQB5"/>
<comment type="caution">
    <text evidence="3">The sequence shown here is derived from an EMBL/GenBank/DDBJ whole genome shotgun (WGS) entry which is preliminary data.</text>
</comment>
<reference evidence="3 4" key="1">
    <citation type="submission" date="2017-03" db="EMBL/GenBank/DDBJ databases">
        <title>Widespread Adenine N6-methylation of Active Genes in Fungi.</title>
        <authorList>
            <consortium name="DOE Joint Genome Institute"/>
            <person name="Mondo S.J."/>
            <person name="Dannebaum R.O."/>
            <person name="Kuo R.C."/>
            <person name="Louie K.B."/>
            <person name="Bewick A.J."/>
            <person name="Labutti K."/>
            <person name="Haridas S."/>
            <person name="Kuo A."/>
            <person name="Salamov A."/>
            <person name="Ahrendt S.R."/>
            <person name="Lau R."/>
            <person name="Bowen B.P."/>
            <person name="Lipzen A."/>
            <person name="Sullivan W."/>
            <person name="Andreopoulos W.B."/>
            <person name="Clum A."/>
            <person name="Lindquist E."/>
            <person name="Daum C."/>
            <person name="Northen T.R."/>
            <person name="Ramamoorthy G."/>
            <person name="Schmitz R.J."/>
            <person name="Gryganskyi A."/>
            <person name="Culley D."/>
            <person name="Magnuson J."/>
            <person name="James T.Y."/>
            <person name="O'Malley M.A."/>
            <person name="Stajich J.E."/>
            <person name="Spatafora J.W."/>
            <person name="Visel A."/>
            <person name="Grigoriev I.V."/>
        </authorList>
    </citation>
    <scope>NUCLEOTIDE SEQUENCE [LARGE SCALE GENOMIC DNA]</scope>
    <source>
        <strain evidence="3 4">NRRL Y-17943</strain>
    </source>
</reference>
<feature type="compositionally biased region" description="Acidic residues" evidence="1">
    <location>
        <begin position="236"/>
        <end position="246"/>
    </location>
</feature>
<keyword evidence="4" id="KW-1185">Reference proteome</keyword>
<proteinExistence type="predicted"/>
<evidence type="ECO:0000256" key="1">
    <source>
        <dbReference type="SAM" id="MobiDB-lite"/>
    </source>
</evidence>
<feature type="compositionally biased region" description="Acidic residues" evidence="1">
    <location>
        <begin position="254"/>
        <end position="263"/>
    </location>
</feature>
<feature type="compositionally biased region" description="Polar residues" evidence="1">
    <location>
        <begin position="111"/>
        <end position="121"/>
    </location>
</feature>
<name>A0A1Y1UQB5_9TREE</name>
<dbReference type="OrthoDB" id="125903at2759"/>
<evidence type="ECO:0000313" key="3">
    <source>
        <dbReference type="EMBL" id="ORX40162.1"/>
    </source>
</evidence>
<evidence type="ECO:0000259" key="2">
    <source>
        <dbReference type="Pfam" id="PF09816"/>
    </source>
</evidence>
<organism evidence="3 4">
    <name type="scientific">Kockovaella imperatae</name>
    <dbReference type="NCBI Taxonomy" id="4999"/>
    <lineage>
        <taxon>Eukaryota</taxon>
        <taxon>Fungi</taxon>
        <taxon>Dikarya</taxon>
        <taxon>Basidiomycota</taxon>
        <taxon>Agaricomycotina</taxon>
        <taxon>Tremellomycetes</taxon>
        <taxon>Tremellales</taxon>
        <taxon>Cuniculitremaceae</taxon>
        <taxon>Kockovaella</taxon>
    </lineage>
</organism>
<sequence length="328" mass="34890">MAMAATSNPIVTYPLRLDANLAEGSTSGGRSGQGGEISAFRYTFKPGSVSDIPGYVTHHRNGTKEVMFDIAVFDVREEPGKSRECVLVFDAQAGGYVLRLLPTTYHLTLNRNASSTTRPNTGTSQVSSASTGSSASVPLSGQRRPEPGNDVFGDTTPRPSKKPRPSEPSASQSKGSNGDPLAFALTPPSNARRSGKGGTKKATANVKAKKGKIGAKPNKSVKAPPVPDGKFKSAEIIEDSEEEYDLGEGQSDAQEPEDNDDDEFARMVGESLAEPDEQPLPEPLIERRYEDEESTSDEGEESDDDELGGARLVGNNGAPMNNGESEWL</sequence>
<dbReference type="Pfam" id="PF09816">
    <property type="entry name" value="EAF"/>
    <property type="match status" value="1"/>
</dbReference>
<feature type="compositionally biased region" description="Acidic residues" evidence="1">
    <location>
        <begin position="291"/>
        <end position="307"/>
    </location>
</feature>
<dbReference type="GeneID" id="33555865"/>
<gene>
    <name evidence="3" type="ORF">BD324DRAFT_607235</name>
</gene>